<dbReference type="EMBL" id="AVPF01000035">
    <property type="protein sequence ID" value="KGX85942.1"/>
    <property type="molecule type" value="Genomic_DNA"/>
</dbReference>
<organism evidence="1 2">
    <name type="scientific">Pontibacillus marinus BH030004 = DSM 16465</name>
    <dbReference type="NCBI Taxonomy" id="1385511"/>
    <lineage>
        <taxon>Bacteria</taxon>
        <taxon>Bacillati</taxon>
        <taxon>Bacillota</taxon>
        <taxon>Bacilli</taxon>
        <taxon>Bacillales</taxon>
        <taxon>Bacillaceae</taxon>
        <taxon>Pontibacillus</taxon>
    </lineage>
</organism>
<evidence type="ECO:0008006" key="3">
    <source>
        <dbReference type="Google" id="ProtNLM"/>
    </source>
</evidence>
<comment type="caution">
    <text evidence="1">The sequence shown here is derived from an EMBL/GenBank/DDBJ whole genome shotgun (WGS) entry which is preliminary data.</text>
</comment>
<accession>A0A0A5HQQ0</accession>
<reference evidence="1 2" key="1">
    <citation type="submission" date="2013-08" db="EMBL/GenBank/DDBJ databases">
        <authorList>
            <person name="Huang J."/>
            <person name="Wang G."/>
        </authorList>
    </citation>
    <scope>NUCLEOTIDE SEQUENCE [LARGE SCALE GENOMIC DNA]</scope>
    <source>
        <strain evidence="1 2">BH030004</strain>
    </source>
</reference>
<proteinExistence type="predicted"/>
<dbReference type="eggNOG" id="ENOG502ZJDI">
    <property type="taxonomic scope" value="Bacteria"/>
</dbReference>
<evidence type="ECO:0000313" key="1">
    <source>
        <dbReference type="EMBL" id="KGX85942.1"/>
    </source>
</evidence>
<evidence type="ECO:0000313" key="2">
    <source>
        <dbReference type="Proteomes" id="UP000030403"/>
    </source>
</evidence>
<dbReference type="AlphaFoldDB" id="A0A0A5HQQ0"/>
<dbReference type="Proteomes" id="UP000030403">
    <property type="component" value="Unassembled WGS sequence"/>
</dbReference>
<dbReference type="InterPro" id="IPR020140">
    <property type="entry name" value="Uncharacterised_YusG"/>
</dbReference>
<dbReference type="RefSeq" id="WP_027448738.1">
    <property type="nucleotide sequence ID" value="NZ_AVPF01000035.1"/>
</dbReference>
<dbReference type="Pfam" id="PF10830">
    <property type="entry name" value="DUF2553"/>
    <property type="match status" value="1"/>
</dbReference>
<keyword evidence="2" id="KW-1185">Reference proteome</keyword>
<name>A0A0A5HQQ0_9BACI</name>
<gene>
    <name evidence="1" type="ORF">N783_13195</name>
</gene>
<protein>
    <recommendedName>
        <fullName evidence="3">DUF2553 domain-containing protein</fullName>
    </recommendedName>
</protein>
<sequence>MTEKVDITSKVIGKVKGDGFELFLNGAKIGEVSFRNNQKEYILLQGFLSEDQRIFQLKPKQEPVTQYVEGCEMGWC</sequence>